<accession>A0A914DW22</accession>
<dbReference type="GO" id="GO:0006368">
    <property type="term" value="P:transcription elongation by RNA polymerase II"/>
    <property type="evidence" value="ECO:0007669"/>
    <property type="project" value="InterPro"/>
</dbReference>
<dbReference type="PANTHER" id="PTHR13248">
    <property type="entry name" value="TRANSCRIPTION ELONGATION FACTOR B POLYPEPTIDE 2"/>
    <property type="match status" value="1"/>
</dbReference>
<dbReference type="InterPro" id="IPR039049">
    <property type="entry name" value="ELOB"/>
</dbReference>
<evidence type="ECO:0000313" key="2">
    <source>
        <dbReference type="Proteomes" id="UP000887540"/>
    </source>
</evidence>
<organism evidence="2 3">
    <name type="scientific">Acrobeloides nanus</name>
    <dbReference type="NCBI Taxonomy" id="290746"/>
    <lineage>
        <taxon>Eukaryota</taxon>
        <taxon>Metazoa</taxon>
        <taxon>Ecdysozoa</taxon>
        <taxon>Nematoda</taxon>
        <taxon>Chromadorea</taxon>
        <taxon>Rhabditida</taxon>
        <taxon>Tylenchina</taxon>
        <taxon>Cephalobomorpha</taxon>
        <taxon>Cephaloboidea</taxon>
        <taxon>Cephalobidae</taxon>
        <taxon>Acrobeloides</taxon>
    </lineage>
</organism>
<evidence type="ECO:0000256" key="1">
    <source>
        <dbReference type="SAM" id="MobiDB-lite"/>
    </source>
</evidence>
<protein>
    <submittedName>
        <fullName evidence="3">Ubiquitin-like domain-containing protein</fullName>
    </submittedName>
</protein>
<feature type="region of interest" description="Disordered" evidence="1">
    <location>
        <begin position="97"/>
        <end position="117"/>
    </location>
</feature>
<dbReference type="PANTHER" id="PTHR13248:SF4">
    <property type="entry name" value="ELONGIN B"/>
    <property type="match status" value="1"/>
</dbReference>
<dbReference type="GO" id="GO:0070449">
    <property type="term" value="C:elongin complex"/>
    <property type="evidence" value="ECO:0007669"/>
    <property type="project" value="InterPro"/>
</dbReference>
<dbReference type="Gene3D" id="3.10.20.90">
    <property type="entry name" value="Phosphatidylinositol 3-kinase Catalytic Subunit, Chain A, domain 1"/>
    <property type="match status" value="1"/>
</dbReference>
<keyword evidence="2" id="KW-1185">Reference proteome</keyword>
<evidence type="ECO:0000313" key="3">
    <source>
        <dbReference type="WBParaSite" id="ACRNAN_scaffold423.g31087.t1"/>
    </source>
</evidence>
<dbReference type="AlphaFoldDB" id="A0A914DW22"/>
<feature type="compositionally biased region" description="Basic and acidic residues" evidence="1">
    <location>
        <begin position="107"/>
        <end position="117"/>
    </location>
</feature>
<proteinExistence type="predicted"/>
<dbReference type="Proteomes" id="UP000887540">
    <property type="component" value="Unplaced"/>
</dbReference>
<dbReference type="InterPro" id="IPR029071">
    <property type="entry name" value="Ubiquitin-like_domsf"/>
</dbReference>
<dbReference type="WBParaSite" id="ACRNAN_scaffold423.g31087.t1">
    <property type="protein sequence ID" value="ACRNAN_scaffold423.g31087.t1"/>
    <property type="gene ID" value="ACRNAN_scaffold423.g31087"/>
</dbReference>
<reference evidence="3" key="1">
    <citation type="submission" date="2022-11" db="UniProtKB">
        <authorList>
            <consortium name="WormBaseParasite"/>
        </authorList>
    </citation>
    <scope>IDENTIFICATION</scope>
</reference>
<dbReference type="SUPFAM" id="SSF54236">
    <property type="entry name" value="Ubiquitin-like"/>
    <property type="match status" value="1"/>
</dbReference>
<name>A0A914DW22_9BILA</name>
<dbReference type="GO" id="GO:0030891">
    <property type="term" value="C:VCB complex"/>
    <property type="evidence" value="ECO:0007669"/>
    <property type="project" value="InterPro"/>
</dbReference>
<sequence>MDLHFEIINKKRHILCDARETATPIELKRIIEGILHISSEKQILKKPVNESRDEWVVLDDRSALSDLGFNTKNARPDEPAVLALLLPEDDGNVNIAEMSSPPPLPEAMRHRDMDNQE</sequence>